<dbReference type="Proteomes" id="UP001058271">
    <property type="component" value="Chromosome"/>
</dbReference>
<name>A0ABY5YZI7_9ACTN</name>
<keyword evidence="2" id="KW-1185">Reference proteome</keyword>
<evidence type="ECO:0000313" key="2">
    <source>
        <dbReference type="Proteomes" id="UP001058271"/>
    </source>
</evidence>
<sequence length="137" mass="15176">MLWALAQRAAEYRREWLRAEAAAKADGGRLRDTGGGVQAFAHWAASRRMLSDAIRTALVGTTEERRAALGEHLLTRASGTLPEPSGGGLLCPWCGRGPNPNTGETIQHDQWPVRYPRTRWHDRCRAAYIEEQEGTAP</sequence>
<dbReference type="RefSeq" id="WP_260724151.1">
    <property type="nucleotide sequence ID" value="NZ_BAAABS010000052.1"/>
</dbReference>
<gene>
    <name evidence="1" type="ORF">Drose_26935</name>
</gene>
<protein>
    <submittedName>
        <fullName evidence="1">Uncharacterized protein</fullName>
    </submittedName>
</protein>
<organism evidence="1 2">
    <name type="scientific">Dactylosporangium roseum</name>
    <dbReference type="NCBI Taxonomy" id="47989"/>
    <lineage>
        <taxon>Bacteria</taxon>
        <taxon>Bacillati</taxon>
        <taxon>Actinomycetota</taxon>
        <taxon>Actinomycetes</taxon>
        <taxon>Micromonosporales</taxon>
        <taxon>Micromonosporaceae</taxon>
        <taxon>Dactylosporangium</taxon>
    </lineage>
</organism>
<dbReference type="EMBL" id="CP073721">
    <property type="protein sequence ID" value="UWZ34804.1"/>
    <property type="molecule type" value="Genomic_DNA"/>
</dbReference>
<proteinExistence type="predicted"/>
<reference evidence="1" key="1">
    <citation type="submission" date="2021-04" db="EMBL/GenBank/DDBJ databases">
        <title>Biosynthetic gene clusters of Dactylosporangioum roseum.</title>
        <authorList>
            <person name="Hartkoorn R.C."/>
            <person name="Beaudoing E."/>
            <person name="Hot D."/>
            <person name="Moureu S."/>
        </authorList>
    </citation>
    <scope>NUCLEOTIDE SEQUENCE</scope>
    <source>
        <strain evidence="1">NRRL B-16295</strain>
    </source>
</reference>
<evidence type="ECO:0000313" key="1">
    <source>
        <dbReference type="EMBL" id="UWZ34804.1"/>
    </source>
</evidence>
<accession>A0ABY5YZI7</accession>